<evidence type="ECO:0000313" key="1">
    <source>
        <dbReference type="EMBL" id="MFB9095986.1"/>
    </source>
</evidence>
<keyword evidence="2" id="KW-1185">Reference proteome</keyword>
<accession>A0ABV5GLW6</accession>
<name>A0ABV5GLW6_9FLAO</name>
<comment type="caution">
    <text evidence="1">The sequence shown here is derived from an EMBL/GenBank/DDBJ whole genome shotgun (WGS) entry which is preliminary data.</text>
</comment>
<protein>
    <submittedName>
        <fullName evidence="1">Uncharacterized protein</fullName>
    </submittedName>
</protein>
<organism evidence="1 2">
    <name type="scientific">Flavobacterium jumunjinense</name>
    <dbReference type="NCBI Taxonomy" id="998845"/>
    <lineage>
        <taxon>Bacteria</taxon>
        <taxon>Pseudomonadati</taxon>
        <taxon>Bacteroidota</taxon>
        <taxon>Flavobacteriia</taxon>
        <taxon>Flavobacteriales</taxon>
        <taxon>Flavobacteriaceae</taxon>
        <taxon>Flavobacterium</taxon>
    </lineage>
</organism>
<reference evidence="1 2" key="1">
    <citation type="submission" date="2024-09" db="EMBL/GenBank/DDBJ databases">
        <authorList>
            <person name="Sun Q."/>
            <person name="Mori K."/>
        </authorList>
    </citation>
    <scope>NUCLEOTIDE SEQUENCE [LARGE SCALE GENOMIC DNA]</scope>
    <source>
        <strain evidence="1 2">CECT 7955</strain>
    </source>
</reference>
<proteinExistence type="predicted"/>
<gene>
    <name evidence="1" type="ORF">ACFFVF_05620</name>
</gene>
<dbReference type="EMBL" id="JBHMEY010000012">
    <property type="protein sequence ID" value="MFB9095986.1"/>
    <property type="molecule type" value="Genomic_DNA"/>
</dbReference>
<dbReference type="RefSeq" id="WP_236457397.1">
    <property type="nucleotide sequence ID" value="NZ_CBCSGE010000006.1"/>
</dbReference>
<sequence length="76" mass="8596">MKKLGFSIIAVVAFSFISIAKSVEIKSIDPSCDDEMFNVMDWAMEEGFDDQTVSNMGNWAYANCWLRQNSESNPSF</sequence>
<evidence type="ECO:0000313" key="2">
    <source>
        <dbReference type="Proteomes" id="UP001589607"/>
    </source>
</evidence>
<dbReference type="Proteomes" id="UP001589607">
    <property type="component" value="Unassembled WGS sequence"/>
</dbReference>